<organism evidence="2 3">
    <name type="scientific">Pontibacter mangrovi</name>
    <dbReference type="NCBI Taxonomy" id="2589816"/>
    <lineage>
        <taxon>Bacteria</taxon>
        <taxon>Pseudomonadati</taxon>
        <taxon>Bacteroidota</taxon>
        <taxon>Cytophagia</taxon>
        <taxon>Cytophagales</taxon>
        <taxon>Hymenobacteraceae</taxon>
        <taxon>Pontibacter</taxon>
    </lineage>
</organism>
<dbReference type="OrthoDB" id="852730at2"/>
<evidence type="ECO:0000256" key="1">
    <source>
        <dbReference type="SAM" id="MobiDB-lite"/>
    </source>
</evidence>
<reference evidence="2 3" key="1">
    <citation type="submission" date="2019-06" db="EMBL/GenBank/DDBJ databases">
        <title>A novel bacterium of genus Pontibacter, isolated from marine sediment.</title>
        <authorList>
            <person name="Huang H."/>
            <person name="Mo K."/>
            <person name="Hu Y."/>
        </authorList>
    </citation>
    <scope>NUCLEOTIDE SEQUENCE [LARGE SCALE GENOMIC DNA]</scope>
    <source>
        <strain evidence="2 3">HB172049</strain>
    </source>
</reference>
<feature type="region of interest" description="Disordered" evidence="1">
    <location>
        <begin position="29"/>
        <end position="54"/>
    </location>
</feature>
<dbReference type="EMBL" id="VFRQ01000001">
    <property type="protein sequence ID" value="TPE45779.1"/>
    <property type="molecule type" value="Genomic_DNA"/>
</dbReference>
<name>A0A501W832_9BACT</name>
<comment type="caution">
    <text evidence="2">The sequence shown here is derived from an EMBL/GenBank/DDBJ whole genome shotgun (WGS) entry which is preliminary data.</text>
</comment>
<feature type="compositionally biased region" description="Basic and acidic residues" evidence="1">
    <location>
        <begin position="66"/>
        <end position="89"/>
    </location>
</feature>
<proteinExistence type="predicted"/>
<dbReference type="Proteomes" id="UP000316727">
    <property type="component" value="Unassembled WGS sequence"/>
</dbReference>
<feature type="region of interest" description="Disordered" evidence="1">
    <location>
        <begin position="66"/>
        <end position="104"/>
    </location>
</feature>
<accession>A0A501W832</accession>
<dbReference type="AlphaFoldDB" id="A0A501W832"/>
<sequence>MDDFKIIIYILAAVAYFLFSQWRKAFSGDDRDDQEEKELPVRPRTSQPSKPVTSFEDILRELQPKMQQAEERGREVVRQQKERSLEEAGRALQQAPAPAAKYKSYEDAAPKVLSWEKRAEAIEAAKKSKLRGHEHFKPYDLERLPKANRYGEMLRNPATAREAFVLSEIFKRKYE</sequence>
<dbReference type="RefSeq" id="WP_140618070.1">
    <property type="nucleotide sequence ID" value="NZ_VFRQ01000001.1"/>
</dbReference>
<keyword evidence="3" id="KW-1185">Reference proteome</keyword>
<protein>
    <submittedName>
        <fullName evidence="2">Uncharacterized protein</fullName>
    </submittedName>
</protein>
<evidence type="ECO:0000313" key="3">
    <source>
        <dbReference type="Proteomes" id="UP000316727"/>
    </source>
</evidence>
<evidence type="ECO:0000313" key="2">
    <source>
        <dbReference type="EMBL" id="TPE45779.1"/>
    </source>
</evidence>
<gene>
    <name evidence="2" type="ORF">FJM65_00055</name>
</gene>